<dbReference type="EMBL" id="CP001681">
    <property type="protein sequence ID" value="ACU04492.1"/>
    <property type="molecule type" value="Genomic_DNA"/>
</dbReference>
<keyword evidence="1" id="KW-1133">Transmembrane helix</keyword>
<accession>C6XYL0</accession>
<feature type="transmembrane region" description="Helical" evidence="1">
    <location>
        <begin position="214"/>
        <end position="233"/>
    </location>
</feature>
<protein>
    <recommendedName>
        <fullName evidence="4">DUF3307 domain-containing protein</fullName>
    </recommendedName>
</protein>
<name>C6XYL0_PEDHD</name>
<evidence type="ECO:0008006" key="4">
    <source>
        <dbReference type="Google" id="ProtNLM"/>
    </source>
</evidence>
<feature type="transmembrane region" description="Helical" evidence="1">
    <location>
        <begin position="60"/>
        <end position="76"/>
    </location>
</feature>
<feature type="transmembrane region" description="Helical" evidence="1">
    <location>
        <begin position="88"/>
        <end position="106"/>
    </location>
</feature>
<keyword evidence="1" id="KW-0812">Transmembrane</keyword>
<organism evidence="2 3">
    <name type="scientific">Pedobacter heparinus (strain ATCC 13125 / DSM 2366 / CIP 104194 / JCM 7457 / NBRC 12017 / NCIMB 9290 / NRRL B-14731 / HIM 762-3)</name>
    <dbReference type="NCBI Taxonomy" id="485917"/>
    <lineage>
        <taxon>Bacteria</taxon>
        <taxon>Pseudomonadati</taxon>
        <taxon>Bacteroidota</taxon>
        <taxon>Sphingobacteriia</taxon>
        <taxon>Sphingobacteriales</taxon>
        <taxon>Sphingobacteriaceae</taxon>
        <taxon>Pedobacter</taxon>
    </lineage>
</organism>
<evidence type="ECO:0000313" key="3">
    <source>
        <dbReference type="Proteomes" id="UP000000852"/>
    </source>
</evidence>
<dbReference type="eggNOG" id="COG5061">
    <property type="taxonomic scope" value="Bacteria"/>
</dbReference>
<dbReference type="Pfam" id="PF11750">
    <property type="entry name" value="DUF3307"/>
    <property type="match status" value="1"/>
</dbReference>
<feature type="transmembrane region" description="Helical" evidence="1">
    <location>
        <begin position="253"/>
        <end position="276"/>
    </location>
</feature>
<evidence type="ECO:0000313" key="2">
    <source>
        <dbReference type="EMBL" id="ACU04492.1"/>
    </source>
</evidence>
<dbReference type="HOGENOM" id="CLU_072282_2_0_10"/>
<reference evidence="2 3" key="1">
    <citation type="journal article" date="2009" name="Stand. Genomic Sci.">
        <title>Complete genome sequence of Pedobacter heparinus type strain (HIM 762-3).</title>
        <authorList>
            <person name="Han C."/>
            <person name="Spring S."/>
            <person name="Lapidus A."/>
            <person name="Del Rio T.G."/>
            <person name="Tice H."/>
            <person name="Copeland A."/>
            <person name="Cheng J.F."/>
            <person name="Lucas S."/>
            <person name="Chen F."/>
            <person name="Nolan M."/>
            <person name="Bruce D."/>
            <person name="Goodwin L."/>
            <person name="Pitluck S."/>
            <person name="Ivanova N."/>
            <person name="Mavromatis K."/>
            <person name="Mikhailova N."/>
            <person name="Pati A."/>
            <person name="Chen A."/>
            <person name="Palaniappan K."/>
            <person name="Land M."/>
            <person name="Hauser L."/>
            <person name="Chang Y.J."/>
            <person name="Jeffries C.C."/>
            <person name="Saunders E."/>
            <person name="Chertkov O."/>
            <person name="Brettin T."/>
            <person name="Goker M."/>
            <person name="Rohde M."/>
            <person name="Bristow J."/>
            <person name="Eisen J.A."/>
            <person name="Markowitz V."/>
            <person name="Hugenholtz P."/>
            <person name="Kyrpides N.C."/>
            <person name="Klenk H.P."/>
            <person name="Detter J.C."/>
        </authorList>
    </citation>
    <scope>NUCLEOTIDE SEQUENCE [LARGE SCALE GENOMIC DNA]</scope>
    <source>
        <strain evidence="3">ATCC 13125 / DSM 2366 / CIP 104194 / JCM 7457 / NBRC 12017 / NCIMB 9290 / NRRL B-14731 / HIM 762-3</strain>
    </source>
</reference>
<dbReference type="STRING" id="485917.Phep_2288"/>
<keyword evidence="1" id="KW-0472">Membrane</keyword>
<dbReference type="Proteomes" id="UP000000852">
    <property type="component" value="Chromosome"/>
</dbReference>
<sequence>MELNLLLRLLVAHLLTDFIFQPKSWVKDREEKQGKSIKLYLHVLVTTVFAYIFSGQYNNWVIPLVIFVSHLIIDYIKSKVNKDNFNYFIADQLAHLLVIVLLSVSFSWNCKAVLSFANDTFGNYKFWILVAGYLFVSWPLGIIIGKATQKWRDQITRESILNSAPTLPGIDISEPAENQSEEQPQPLAEVIKSGEEQELGLASAGKWIGICERVMILTFVLMGQYTAIGFLMTAKSILRFSEKEANTQLKTEYVLVGTLVSFATSAMIGVLMNLTLK</sequence>
<feature type="transmembrane region" description="Helical" evidence="1">
    <location>
        <begin position="126"/>
        <end position="145"/>
    </location>
</feature>
<evidence type="ECO:0000256" key="1">
    <source>
        <dbReference type="SAM" id="Phobius"/>
    </source>
</evidence>
<dbReference type="RefSeq" id="WP_015808105.1">
    <property type="nucleotide sequence ID" value="NC_013061.1"/>
</dbReference>
<dbReference type="AlphaFoldDB" id="C6XYL0"/>
<proteinExistence type="predicted"/>
<keyword evidence="3" id="KW-1185">Reference proteome</keyword>
<dbReference type="InterPro" id="IPR021737">
    <property type="entry name" value="Phage_phiKZ_Orf197"/>
</dbReference>
<dbReference type="KEGG" id="phe:Phep_2288"/>
<gene>
    <name evidence="2" type="ordered locus">Phep_2288</name>
</gene>
<dbReference type="OrthoDB" id="8536716at2"/>